<organism evidence="1 2">
    <name type="scientific">Ideonella azotifigens</name>
    <dbReference type="NCBI Taxonomy" id="513160"/>
    <lineage>
        <taxon>Bacteria</taxon>
        <taxon>Pseudomonadati</taxon>
        <taxon>Pseudomonadota</taxon>
        <taxon>Betaproteobacteria</taxon>
        <taxon>Burkholderiales</taxon>
        <taxon>Sphaerotilaceae</taxon>
        <taxon>Ideonella</taxon>
    </lineage>
</organism>
<gene>
    <name evidence="1" type="ORF">GCM10009107_09470</name>
</gene>
<protein>
    <recommendedName>
        <fullName evidence="3">DUF3108 domain-containing protein</fullName>
    </recommendedName>
</protein>
<evidence type="ECO:0000313" key="1">
    <source>
        <dbReference type="EMBL" id="GAA0744198.1"/>
    </source>
</evidence>
<keyword evidence="2" id="KW-1185">Reference proteome</keyword>
<dbReference type="InterPro" id="IPR021457">
    <property type="entry name" value="DUF3108"/>
</dbReference>
<evidence type="ECO:0008006" key="3">
    <source>
        <dbReference type="Google" id="ProtNLM"/>
    </source>
</evidence>
<dbReference type="RefSeq" id="WP_141285265.1">
    <property type="nucleotide sequence ID" value="NZ_BAAAEW010000004.1"/>
</dbReference>
<evidence type="ECO:0000313" key="2">
    <source>
        <dbReference type="Proteomes" id="UP001500279"/>
    </source>
</evidence>
<accession>A0ABN1JPR8</accession>
<dbReference type="Pfam" id="PF11306">
    <property type="entry name" value="DUF3108"/>
    <property type="match status" value="1"/>
</dbReference>
<reference evidence="1 2" key="1">
    <citation type="journal article" date="2019" name="Int. J. Syst. Evol. Microbiol.">
        <title>The Global Catalogue of Microorganisms (GCM) 10K type strain sequencing project: providing services to taxonomists for standard genome sequencing and annotation.</title>
        <authorList>
            <consortium name="The Broad Institute Genomics Platform"/>
            <consortium name="The Broad Institute Genome Sequencing Center for Infectious Disease"/>
            <person name="Wu L."/>
            <person name="Ma J."/>
        </authorList>
    </citation>
    <scope>NUCLEOTIDE SEQUENCE [LARGE SCALE GENOMIC DNA]</scope>
    <source>
        <strain evidence="1 2">JCM 15503</strain>
    </source>
</reference>
<sequence length="256" mass="27425">MSLFLPSSSSSSFSFSSRPTASRRQVLGWLAALAGTAGSLPGMAATGSSSPSSLPQSADLLYQVSWGPLTLDAEQHWRLDGKRYTLSTELKLPLAFKNRRYVSHGTVGEAGLVPELYEDLEVGDPKPRNVAQFDRAAGLLHYGRLDKLKTAALEPGMQDMNVLSFQLAFLGLQAVGKPMPVTNGKSVVQHRFSQAVATPVQVNGKSVETVRLQSTAVDGDIEVWLAPSLGNLPVTVVRGQDGKSLRFVASSISFKP</sequence>
<proteinExistence type="predicted"/>
<dbReference type="InterPro" id="IPR006311">
    <property type="entry name" value="TAT_signal"/>
</dbReference>
<dbReference type="Proteomes" id="UP001500279">
    <property type="component" value="Unassembled WGS sequence"/>
</dbReference>
<dbReference type="PROSITE" id="PS51318">
    <property type="entry name" value="TAT"/>
    <property type="match status" value="1"/>
</dbReference>
<dbReference type="EMBL" id="BAAAEW010000004">
    <property type="protein sequence ID" value="GAA0744198.1"/>
    <property type="molecule type" value="Genomic_DNA"/>
</dbReference>
<name>A0ABN1JPR8_9BURK</name>
<comment type="caution">
    <text evidence="1">The sequence shown here is derived from an EMBL/GenBank/DDBJ whole genome shotgun (WGS) entry which is preliminary data.</text>
</comment>